<name>A0AB73B7A7_CORFL</name>
<sequence length="971" mass="105340">MVARHERIDLRIWNAAMTGWWPLANYSDLTLEGREDWEVTQGSFTIPADHALAPRVRSSRHIPVPVSFELNGVCWDGMIDSAETGKKSDGTAYVQGHMISDHKHFGRMLGRGPIVSAADGSSEVEKGRLGEITARLVSRGAVRTGLPCYVLIDDPGDYVEIEVRTEDYVRDLLADPLSGSNSFVQVRKLRPGQPLPGAGKLLHYAGVMERQWEQSQLDAGMWPNATTSPRIDGAALVDDTPVLPDNSWGGEGLVDFEGAVLTEPLRGVCWIPFETVVERPVGYFDDVDPEIVHVATREQIKAGYGAKNGRPHYVTFFKPGALSSTTAPKLVQCAEAGLLRSMAGEALTEQQAYSRIGSGAAYAWKSGATWIIATQSEFEQDSQKYLPRGDQQKQTPGILVWQHAGRDRRGIVFSSSPGGGLEAWSTTETAPDGAMLIAGGQMDAQTIAALESGVLQPSGTVENVDESTASAVLPSGAGLPGAVEQLDVDVQPNATISGTGVSFSKAGGRIDIAQAGPFFLREKYMSLGSSGGANPVSEVAREWAKSQGSTSMSFTPGNHQAVVFGDDVALPNGRVVPGWKPGDRVSFVDGNTRVSEVIMGFSLKASPEEPLTVEPIMGRVVNGVLANLQQRLEKAENTGTKAILAPDQKVPKEEVKAIADDSASVVNKSLIEVSKDLSERISKTVADADFSEYDAKLQASLWGEQGEFNRINVEFQEQQKAIDAAQDRALALSKETIEMHESWITQMQDTMEKLQKTQTQILMLDYSESSVENEWLKLMRSGNRVSWEVKQGWTGTLVLLAAIDPQKPPVYGQYVYLTKLKIPNPEYLFLDSSQGIGSFQATITANPGVPKTVTPTIDDQTVGNDWTTLTSWTLPKDAEVMLSTQLWWQNKSFLDSYDLRVTVNGQDATSSASQEGAPLIGQGRRKHVAAMDRRRLPAGSVLAVQAKSSHGNAWNRQINGASAKITWIDEG</sequence>
<keyword evidence="1" id="KW-0175">Coiled coil</keyword>
<evidence type="ECO:0000256" key="1">
    <source>
        <dbReference type="SAM" id="Coils"/>
    </source>
</evidence>
<proteinExistence type="predicted"/>
<accession>A0AB73B7A7</accession>
<evidence type="ECO:0000313" key="3">
    <source>
        <dbReference type="Proteomes" id="UP000315353"/>
    </source>
</evidence>
<dbReference type="AlphaFoldDB" id="A0AB73B7A7"/>
<organism evidence="2 3">
    <name type="scientific">Corynebacterium flavescens</name>
    <dbReference type="NCBI Taxonomy" id="28028"/>
    <lineage>
        <taxon>Bacteria</taxon>
        <taxon>Bacillati</taxon>
        <taxon>Actinomycetota</taxon>
        <taxon>Actinomycetes</taxon>
        <taxon>Mycobacteriales</taxon>
        <taxon>Corynebacteriaceae</taxon>
        <taxon>Corynebacterium</taxon>
    </lineage>
</organism>
<feature type="coiled-coil region" evidence="1">
    <location>
        <begin position="708"/>
        <end position="735"/>
    </location>
</feature>
<evidence type="ECO:0000313" key="2">
    <source>
        <dbReference type="EMBL" id="GEB97781.1"/>
    </source>
</evidence>
<protein>
    <submittedName>
        <fullName evidence="2">Uncharacterized protein</fullName>
    </submittedName>
</protein>
<comment type="caution">
    <text evidence="2">The sequence shown here is derived from an EMBL/GenBank/DDBJ whole genome shotgun (WGS) entry which is preliminary data.</text>
</comment>
<dbReference type="Proteomes" id="UP000315353">
    <property type="component" value="Unassembled WGS sequence"/>
</dbReference>
<dbReference type="EMBL" id="BJNB01000016">
    <property type="protein sequence ID" value="GEB97781.1"/>
    <property type="molecule type" value="Genomic_DNA"/>
</dbReference>
<gene>
    <name evidence="2" type="ORF">CFL01nite_12760</name>
</gene>
<reference evidence="2 3" key="1">
    <citation type="submission" date="2019-06" db="EMBL/GenBank/DDBJ databases">
        <title>Whole genome shotgun sequence of Corynebacterium flavescens NBRC 14136.</title>
        <authorList>
            <person name="Hosoyama A."/>
            <person name="Uohara A."/>
            <person name="Ohji S."/>
            <person name="Ichikawa N."/>
        </authorList>
    </citation>
    <scope>NUCLEOTIDE SEQUENCE [LARGE SCALE GENOMIC DNA]</scope>
    <source>
        <strain evidence="2 3">NBRC 14136</strain>
    </source>
</reference>